<dbReference type="InterPro" id="IPR000863">
    <property type="entry name" value="Sulfotransferase_dom"/>
</dbReference>
<evidence type="ECO:0000256" key="3">
    <source>
        <dbReference type="RuleBase" id="RU361155"/>
    </source>
</evidence>
<name>A0A8J6BKM7_ELECQ</name>
<comment type="caution">
    <text evidence="5">The sequence shown here is derived from an EMBL/GenBank/DDBJ whole genome shotgun (WGS) entry which is preliminary data.</text>
</comment>
<dbReference type="GO" id="GO:0008146">
    <property type="term" value="F:sulfotransferase activity"/>
    <property type="evidence" value="ECO:0007669"/>
    <property type="project" value="InterPro"/>
</dbReference>
<dbReference type="AlphaFoldDB" id="A0A8J6BKM7"/>
<evidence type="ECO:0000259" key="4">
    <source>
        <dbReference type="Pfam" id="PF00685"/>
    </source>
</evidence>
<dbReference type="Proteomes" id="UP000770717">
    <property type="component" value="Unassembled WGS sequence"/>
</dbReference>
<organism evidence="5 6">
    <name type="scientific">Eleutherodactylus coqui</name>
    <name type="common">Puerto Rican coqui</name>
    <dbReference type="NCBI Taxonomy" id="57060"/>
    <lineage>
        <taxon>Eukaryota</taxon>
        <taxon>Metazoa</taxon>
        <taxon>Chordata</taxon>
        <taxon>Craniata</taxon>
        <taxon>Vertebrata</taxon>
        <taxon>Euteleostomi</taxon>
        <taxon>Amphibia</taxon>
        <taxon>Batrachia</taxon>
        <taxon>Anura</taxon>
        <taxon>Neobatrachia</taxon>
        <taxon>Hyloidea</taxon>
        <taxon>Eleutherodactylidae</taxon>
        <taxon>Eleutherodactylinae</taxon>
        <taxon>Eleutherodactylus</taxon>
        <taxon>Eleutherodactylus</taxon>
    </lineage>
</organism>
<proteinExistence type="inferred from homology"/>
<sequence length="162" mass="18833">MDLDALEEAFNALSFKHKGIYFESRHTSPEEVEAVEDMKIRDSDVFLVTYRKSGTVWTQQILSLIFNEGHRNGTEHVDTWLRMPWIEYDTHEFDFKSRPSPRLFTSHLPYYLMPSDVRFRMGKSGTLHEPIIRGIHPVLLSSSSVDIINVNIKMDSSSDELK</sequence>
<dbReference type="OrthoDB" id="205623at2759"/>
<feature type="domain" description="Sulfotransferase" evidence="4">
    <location>
        <begin position="42"/>
        <end position="117"/>
    </location>
</feature>
<keyword evidence="6" id="KW-1185">Reference proteome</keyword>
<dbReference type="Pfam" id="PF00685">
    <property type="entry name" value="Sulfotransfer_1"/>
    <property type="match status" value="1"/>
</dbReference>
<evidence type="ECO:0000256" key="2">
    <source>
        <dbReference type="ARBA" id="ARBA00022679"/>
    </source>
</evidence>
<keyword evidence="2 3" id="KW-0808">Transferase</keyword>
<evidence type="ECO:0000256" key="1">
    <source>
        <dbReference type="ARBA" id="ARBA00005771"/>
    </source>
</evidence>
<evidence type="ECO:0000313" key="6">
    <source>
        <dbReference type="Proteomes" id="UP000770717"/>
    </source>
</evidence>
<dbReference type="EMBL" id="WNTK01002987">
    <property type="protein sequence ID" value="KAG9465480.1"/>
    <property type="molecule type" value="Genomic_DNA"/>
</dbReference>
<dbReference type="SUPFAM" id="SSF52540">
    <property type="entry name" value="P-loop containing nucleoside triphosphate hydrolases"/>
    <property type="match status" value="1"/>
</dbReference>
<dbReference type="Gene3D" id="3.40.50.300">
    <property type="entry name" value="P-loop containing nucleotide triphosphate hydrolases"/>
    <property type="match status" value="1"/>
</dbReference>
<dbReference type="EC" id="2.8.2.-" evidence="3"/>
<protein>
    <recommendedName>
        <fullName evidence="3">Sulfotransferase</fullName>
        <ecNumber evidence="3">2.8.2.-</ecNumber>
    </recommendedName>
</protein>
<evidence type="ECO:0000313" key="5">
    <source>
        <dbReference type="EMBL" id="KAG9465480.1"/>
    </source>
</evidence>
<dbReference type="PANTHER" id="PTHR11783">
    <property type="entry name" value="SULFOTRANSFERASE SULT"/>
    <property type="match status" value="1"/>
</dbReference>
<accession>A0A8J6BKM7</accession>
<comment type="similarity">
    <text evidence="1 3">Belongs to the sulfotransferase 1 family.</text>
</comment>
<reference evidence="5" key="1">
    <citation type="thesis" date="2020" institute="ProQuest LLC" country="789 East Eisenhower Parkway, Ann Arbor, MI, USA">
        <title>Comparative Genomics and Chromosome Evolution.</title>
        <authorList>
            <person name="Mudd A.B."/>
        </authorList>
    </citation>
    <scope>NUCLEOTIDE SEQUENCE</scope>
    <source>
        <strain evidence="5">HN-11 Male</strain>
        <tissue evidence="5">Kidney and liver</tissue>
    </source>
</reference>
<gene>
    <name evidence="5" type="ORF">GDO78_018220</name>
</gene>
<dbReference type="InterPro" id="IPR027417">
    <property type="entry name" value="P-loop_NTPase"/>
</dbReference>